<dbReference type="Gene3D" id="3.30.300.10">
    <property type="match status" value="1"/>
</dbReference>
<reference evidence="1 2" key="1">
    <citation type="journal article" date="2023" name="Nucleic Acids Res.">
        <title>The hologenome of Daphnia magna reveals possible DNA methylation and microbiome-mediated evolution of the host genome.</title>
        <authorList>
            <person name="Chaturvedi A."/>
            <person name="Li X."/>
            <person name="Dhandapani V."/>
            <person name="Marshall H."/>
            <person name="Kissane S."/>
            <person name="Cuenca-Cambronero M."/>
            <person name="Asole G."/>
            <person name="Calvet F."/>
            <person name="Ruiz-Romero M."/>
            <person name="Marangio P."/>
            <person name="Guigo R."/>
            <person name="Rago D."/>
            <person name="Mirbahai L."/>
            <person name="Eastwood N."/>
            <person name="Colbourne J.K."/>
            <person name="Zhou J."/>
            <person name="Mallon E."/>
            <person name="Orsini L."/>
        </authorList>
    </citation>
    <scope>NUCLEOTIDE SEQUENCE [LARGE SCALE GENOMIC DNA]</scope>
    <source>
        <strain evidence="1">LRV0_1</strain>
    </source>
</reference>
<evidence type="ECO:0000313" key="1">
    <source>
        <dbReference type="EMBL" id="KAK4020570.1"/>
    </source>
</evidence>
<organism evidence="1 2">
    <name type="scientific">Daphnia magna</name>
    <dbReference type="NCBI Taxonomy" id="35525"/>
    <lineage>
        <taxon>Eukaryota</taxon>
        <taxon>Metazoa</taxon>
        <taxon>Ecdysozoa</taxon>
        <taxon>Arthropoda</taxon>
        <taxon>Crustacea</taxon>
        <taxon>Branchiopoda</taxon>
        <taxon>Diplostraca</taxon>
        <taxon>Cladocera</taxon>
        <taxon>Anomopoda</taxon>
        <taxon>Daphniidae</taxon>
        <taxon>Daphnia</taxon>
    </lineage>
</organism>
<sequence>MEADFVETQVLIRLMVDYANMAAKEHVLLNRIEIATLEEERLVLEELSSRSQYVATLLNIRIVGVKGFMTGLPAIPDTYLPQEVLDKMVEVVLTVPGIFMILYDPTAKPPWTTEWE</sequence>
<proteinExistence type="predicted"/>
<evidence type="ECO:0008006" key="3">
    <source>
        <dbReference type="Google" id="ProtNLM"/>
    </source>
</evidence>
<accession>A0ABR0A606</accession>
<comment type="caution">
    <text evidence="1">The sequence shown here is derived from an EMBL/GenBank/DDBJ whole genome shotgun (WGS) entry which is preliminary data.</text>
</comment>
<evidence type="ECO:0000313" key="2">
    <source>
        <dbReference type="Proteomes" id="UP001234178"/>
    </source>
</evidence>
<keyword evidence="2" id="KW-1185">Reference proteome</keyword>
<name>A0ABR0A606_9CRUS</name>
<dbReference type="EMBL" id="JAOYFB010000036">
    <property type="protein sequence ID" value="KAK4020570.1"/>
    <property type="molecule type" value="Genomic_DNA"/>
</dbReference>
<dbReference type="Proteomes" id="UP001234178">
    <property type="component" value="Unassembled WGS sequence"/>
</dbReference>
<dbReference type="SUPFAM" id="SSF54810">
    <property type="entry name" value="GMP synthetase C-terminal dimerisation domain"/>
    <property type="match status" value="1"/>
</dbReference>
<gene>
    <name evidence="1" type="ORF">OUZ56_002535</name>
</gene>
<protein>
    <recommendedName>
        <fullName evidence="3">GMP synthase</fullName>
    </recommendedName>
</protein>